<dbReference type="GO" id="GO:0046872">
    <property type="term" value="F:metal ion binding"/>
    <property type="evidence" value="ECO:0007669"/>
    <property type="project" value="UniProtKB-KW"/>
</dbReference>
<dbReference type="SUPFAM" id="SSF51182">
    <property type="entry name" value="RmlC-like cupins"/>
    <property type="match status" value="1"/>
</dbReference>
<dbReference type="Gene3D" id="2.60.120.10">
    <property type="entry name" value="Jelly Rolls"/>
    <property type="match status" value="1"/>
</dbReference>
<dbReference type="PANTHER" id="PTHR22966">
    <property type="entry name" value="2-AMINOETHANETHIOL DIOXYGENASE"/>
    <property type="match status" value="1"/>
</dbReference>
<reference evidence="5" key="1">
    <citation type="submission" date="2022-11" db="UniProtKB">
        <authorList>
            <consortium name="WormBaseParasite"/>
        </authorList>
    </citation>
    <scope>IDENTIFICATION</scope>
</reference>
<keyword evidence="1" id="KW-0479">Metal-binding</keyword>
<evidence type="ECO:0000256" key="2">
    <source>
        <dbReference type="ARBA" id="ARBA00023002"/>
    </source>
</evidence>
<evidence type="ECO:0000313" key="4">
    <source>
        <dbReference type="Proteomes" id="UP000887540"/>
    </source>
</evidence>
<name>A0A914DSQ8_9BILA</name>
<protein>
    <submittedName>
        <fullName evidence="5">2-aminoethanethiol dioxygenase</fullName>
    </submittedName>
</protein>
<organism evidence="4 5">
    <name type="scientific">Acrobeloides nanus</name>
    <dbReference type="NCBI Taxonomy" id="290746"/>
    <lineage>
        <taxon>Eukaryota</taxon>
        <taxon>Metazoa</taxon>
        <taxon>Ecdysozoa</taxon>
        <taxon>Nematoda</taxon>
        <taxon>Chromadorea</taxon>
        <taxon>Rhabditida</taxon>
        <taxon>Tylenchina</taxon>
        <taxon>Cephalobomorpha</taxon>
        <taxon>Cephaloboidea</taxon>
        <taxon>Cephalobidae</taxon>
        <taxon>Acrobeloides</taxon>
    </lineage>
</organism>
<sequence>MEGVTTEMLSVNLPPLPRASSPSRSFIYFASVYESPIKFQELEKNETDGLIECSIFGFTHANLALPLHNHPDIHGFIKVIRGKIQIKSFSWLDPDEEQKLMKLNMASGDHLLHHKKPVRFAGKTIISSEDKTIASLCPQIGNIHTIQSLEDGAAFFDLLIPGYIGRPCTYYADEVENPNFDEIYWLRTIPEPFCARTMRSMPYDSIHWLD</sequence>
<dbReference type="InterPro" id="IPR014710">
    <property type="entry name" value="RmlC-like_jellyroll"/>
</dbReference>
<dbReference type="Proteomes" id="UP000887540">
    <property type="component" value="Unplaced"/>
</dbReference>
<evidence type="ECO:0000256" key="3">
    <source>
        <dbReference type="ARBA" id="ARBA00023004"/>
    </source>
</evidence>
<dbReference type="GO" id="GO:0016702">
    <property type="term" value="F:oxidoreductase activity, acting on single donors with incorporation of molecular oxygen, incorporation of two atoms of oxygen"/>
    <property type="evidence" value="ECO:0007669"/>
    <property type="project" value="InterPro"/>
</dbReference>
<keyword evidence="2" id="KW-0560">Oxidoreductase</keyword>
<evidence type="ECO:0000256" key="1">
    <source>
        <dbReference type="ARBA" id="ARBA00022723"/>
    </source>
</evidence>
<dbReference type="PANTHER" id="PTHR22966:SF61">
    <property type="entry name" value="2-AMINOETHANETHIOL DIOXYGENASE"/>
    <property type="match status" value="1"/>
</dbReference>
<keyword evidence="3" id="KW-0408">Iron</keyword>
<dbReference type="InterPro" id="IPR011051">
    <property type="entry name" value="RmlC_Cupin_sf"/>
</dbReference>
<evidence type="ECO:0000313" key="5">
    <source>
        <dbReference type="WBParaSite" id="ACRNAN_scaffold3713.g17598.t1"/>
    </source>
</evidence>
<dbReference type="GO" id="GO:0005739">
    <property type="term" value="C:mitochondrion"/>
    <property type="evidence" value="ECO:0007669"/>
    <property type="project" value="TreeGrafter"/>
</dbReference>
<dbReference type="Pfam" id="PF07847">
    <property type="entry name" value="PCO_ADO"/>
    <property type="match status" value="1"/>
</dbReference>
<proteinExistence type="predicted"/>
<keyword evidence="4" id="KW-1185">Reference proteome</keyword>
<dbReference type="WBParaSite" id="ACRNAN_scaffold3713.g17598.t1">
    <property type="protein sequence ID" value="ACRNAN_scaffold3713.g17598.t1"/>
    <property type="gene ID" value="ACRNAN_scaffold3713.g17598"/>
</dbReference>
<accession>A0A914DSQ8</accession>
<dbReference type="InterPro" id="IPR012864">
    <property type="entry name" value="PCO/ADO"/>
</dbReference>
<dbReference type="CDD" id="cd20289">
    <property type="entry name" value="cupin_ADO"/>
    <property type="match status" value="1"/>
</dbReference>
<dbReference type="AlphaFoldDB" id="A0A914DSQ8"/>